<accession>A0ABP3VZL2</accession>
<proteinExistence type="predicted"/>
<reference evidence="2" key="1">
    <citation type="journal article" date="2019" name="Int. J. Syst. Evol. Microbiol.">
        <title>The Global Catalogue of Microorganisms (GCM) 10K type strain sequencing project: providing services to taxonomists for standard genome sequencing and annotation.</title>
        <authorList>
            <consortium name="The Broad Institute Genomics Platform"/>
            <consortium name="The Broad Institute Genome Sequencing Center for Infectious Disease"/>
            <person name="Wu L."/>
            <person name="Ma J."/>
        </authorList>
    </citation>
    <scope>NUCLEOTIDE SEQUENCE [LARGE SCALE GENOMIC DNA]</scope>
    <source>
        <strain evidence="2">JCM 1417</strain>
    </source>
</reference>
<protein>
    <submittedName>
        <fullName evidence="1">Uncharacterized protein</fullName>
    </submittedName>
</protein>
<sequence length="111" mass="12736">MINACDEGTYYMFDDVVQIETLYNLSQSFRSIKKSVEEGIVLDGERICYGFWEDKVISENEILFLDSVQKELESIIDNMHEENTTKVRLELSTGEFAQIVSGSQGNMYGQM</sequence>
<keyword evidence="2" id="KW-1185">Reference proteome</keyword>
<evidence type="ECO:0000313" key="2">
    <source>
        <dbReference type="Proteomes" id="UP001501047"/>
    </source>
</evidence>
<gene>
    <name evidence="1" type="ORF">GCM10008908_12480</name>
</gene>
<dbReference type="Proteomes" id="UP001501047">
    <property type="component" value="Unassembled WGS sequence"/>
</dbReference>
<evidence type="ECO:0000313" key="1">
    <source>
        <dbReference type="EMBL" id="GAA0770125.1"/>
    </source>
</evidence>
<dbReference type="RefSeq" id="WP_343824697.1">
    <property type="nucleotide sequence ID" value="NZ_BAAACI010000002.1"/>
</dbReference>
<dbReference type="EMBL" id="BAAACI010000002">
    <property type="protein sequence ID" value="GAA0770125.1"/>
    <property type="molecule type" value="Genomic_DNA"/>
</dbReference>
<comment type="caution">
    <text evidence="1">The sequence shown here is derived from an EMBL/GenBank/DDBJ whole genome shotgun (WGS) entry which is preliminary data.</text>
</comment>
<organism evidence="1 2">
    <name type="scientific">Clostridium subterminale</name>
    <dbReference type="NCBI Taxonomy" id="1550"/>
    <lineage>
        <taxon>Bacteria</taxon>
        <taxon>Bacillati</taxon>
        <taxon>Bacillota</taxon>
        <taxon>Clostridia</taxon>
        <taxon>Eubacteriales</taxon>
        <taxon>Clostridiaceae</taxon>
        <taxon>Clostridium</taxon>
    </lineage>
</organism>
<name>A0ABP3VZL2_CLOSU</name>